<comment type="caution">
    <text evidence="1">The sequence shown here is derived from an EMBL/GenBank/DDBJ whole genome shotgun (WGS) entry which is preliminary data.</text>
</comment>
<protein>
    <submittedName>
        <fullName evidence="1">Uncharacterized protein</fullName>
    </submittedName>
</protein>
<name>A0AAD7BCI1_9AGAR</name>
<gene>
    <name evidence="1" type="ORF">FB45DRAFT_933457</name>
</gene>
<evidence type="ECO:0000313" key="1">
    <source>
        <dbReference type="EMBL" id="KAJ7617109.1"/>
    </source>
</evidence>
<accession>A0AAD7BCI1</accession>
<reference evidence="1" key="1">
    <citation type="submission" date="2023-03" db="EMBL/GenBank/DDBJ databases">
        <title>Massive genome expansion in bonnet fungi (Mycena s.s.) driven by repeated elements and novel gene families across ecological guilds.</title>
        <authorList>
            <consortium name="Lawrence Berkeley National Laboratory"/>
            <person name="Harder C.B."/>
            <person name="Miyauchi S."/>
            <person name="Viragh M."/>
            <person name="Kuo A."/>
            <person name="Thoen E."/>
            <person name="Andreopoulos B."/>
            <person name="Lu D."/>
            <person name="Skrede I."/>
            <person name="Drula E."/>
            <person name="Henrissat B."/>
            <person name="Morin E."/>
            <person name="Kohler A."/>
            <person name="Barry K."/>
            <person name="LaButti K."/>
            <person name="Morin E."/>
            <person name="Salamov A."/>
            <person name="Lipzen A."/>
            <person name="Mereny Z."/>
            <person name="Hegedus B."/>
            <person name="Baldrian P."/>
            <person name="Stursova M."/>
            <person name="Weitz H."/>
            <person name="Taylor A."/>
            <person name="Grigoriev I.V."/>
            <person name="Nagy L.G."/>
            <person name="Martin F."/>
            <person name="Kauserud H."/>
        </authorList>
    </citation>
    <scope>NUCLEOTIDE SEQUENCE</scope>
    <source>
        <strain evidence="1">9284</strain>
    </source>
</reference>
<dbReference type="Proteomes" id="UP001221142">
    <property type="component" value="Unassembled WGS sequence"/>
</dbReference>
<dbReference type="AlphaFoldDB" id="A0AAD7BCI1"/>
<proteinExistence type="predicted"/>
<organism evidence="1 2">
    <name type="scientific">Roridomyces roridus</name>
    <dbReference type="NCBI Taxonomy" id="1738132"/>
    <lineage>
        <taxon>Eukaryota</taxon>
        <taxon>Fungi</taxon>
        <taxon>Dikarya</taxon>
        <taxon>Basidiomycota</taxon>
        <taxon>Agaricomycotina</taxon>
        <taxon>Agaricomycetes</taxon>
        <taxon>Agaricomycetidae</taxon>
        <taxon>Agaricales</taxon>
        <taxon>Marasmiineae</taxon>
        <taxon>Mycenaceae</taxon>
        <taxon>Roridomyces</taxon>
    </lineage>
</organism>
<keyword evidence="2" id="KW-1185">Reference proteome</keyword>
<dbReference type="EMBL" id="JARKIF010000021">
    <property type="protein sequence ID" value="KAJ7617109.1"/>
    <property type="molecule type" value="Genomic_DNA"/>
</dbReference>
<evidence type="ECO:0000313" key="2">
    <source>
        <dbReference type="Proteomes" id="UP001221142"/>
    </source>
</evidence>
<sequence>MDISSVRNDSKSVQDGSDSYLQGSSFFNRAQHFEVSGGTFTHITNIHHKSSPDFRMIPVGDIDVRDTIAYHRPHQMRFVKQIYSARIDSRESPMTVALYIGEDAEEEWRREISKYSHLRHPNLMQLYAAATSGGICATIFHDELIPLNHVYQTYSRHSPLWAVYVLFCSNSLCHDASRTHEENFPAA</sequence>